<keyword evidence="1" id="KW-1133">Transmembrane helix</keyword>
<proteinExistence type="predicted"/>
<dbReference type="STRING" id="219572.A7J50_1662"/>
<dbReference type="PROSITE" id="PS51257">
    <property type="entry name" value="PROKAR_LIPOPROTEIN"/>
    <property type="match status" value="1"/>
</dbReference>
<evidence type="ECO:0008006" key="4">
    <source>
        <dbReference type="Google" id="ProtNLM"/>
    </source>
</evidence>
<keyword evidence="1" id="KW-0472">Membrane</keyword>
<evidence type="ECO:0000256" key="1">
    <source>
        <dbReference type="SAM" id="Phobius"/>
    </source>
</evidence>
<dbReference type="Proteomes" id="UP000077829">
    <property type="component" value="Chromosome"/>
</dbReference>
<dbReference type="KEGG" id="panr:A7J50_1662"/>
<sequence>MRICGWILTILGYLWAFSGCVRIAIFAMDGGPMAGQMILISLGTLVLAALALWGGSKLRDKADARAYALEKNR</sequence>
<dbReference type="RefSeq" id="WP_064451369.1">
    <property type="nucleotide sequence ID" value="NZ_CP015600.1"/>
</dbReference>
<feature type="transmembrane region" description="Helical" evidence="1">
    <location>
        <begin position="34"/>
        <end position="55"/>
    </location>
</feature>
<name>A0A172YXR5_9PSED</name>
<dbReference type="AlphaFoldDB" id="A0A172YXR5"/>
<dbReference type="EMBL" id="CP015600">
    <property type="protein sequence ID" value="ANF85085.1"/>
    <property type="molecule type" value="Genomic_DNA"/>
</dbReference>
<accession>A0A172YXR5</accession>
<organism evidence="2 3">
    <name type="scientific">Pseudomonas antarctica</name>
    <dbReference type="NCBI Taxonomy" id="219572"/>
    <lineage>
        <taxon>Bacteria</taxon>
        <taxon>Pseudomonadati</taxon>
        <taxon>Pseudomonadota</taxon>
        <taxon>Gammaproteobacteria</taxon>
        <taxon>Pseudomonadales</taxon>
        <taxon>Pseudomonadaceae</taxon>
        <taxon>Pseudomonas</taxon>
    </lineage>
</organism>
<feature type="transmembrane region" description="Helical" evidence="1">
    <location>
        <begin position="7"/>
        <end position="28"/>
    </location>
</feature>
<dbReference type="PATRIC" id="fig|219572.3.peg.1699"/>
<keyword evidence="1" id="KW-0812">Transmembrane</keyword>
<reference evidence="2 3" key="1">
    <citation type="submission" date="2016-05" db="EMBL/GenBank/DDBJ databases">
        <title>Complete genome sequence of Pseudomonas antarctica PAMC 27494.</title>
        <authorList>
            <person name="Lee J."/>
        </authorList>
    </citation>
    <scope>NUCLEOTIDE SEQUENCE [LARGE SCALE GENOMIC DNA]</scope>
    <source>
        <strain evidence="2 3">PAMC 27494</strain>
    </source>
</reference>
<gene>
    <name evidence="2" type="ORF">A7J50_1662</name>
</gene>
<evidence type="ECO:0000313" key="3">
    <source>
        <dbReference type="Proteomes" id="UP000077829"/>
    </source>
</evidence>
<evidence type="ECO:0000313" key="2">
    <source>
        <dbReference type="EMBL" id="ANF85085.1"/>
    </source>
</evidence>
<protein>
    <recommendedName>
        <fullName evidence="4">Lipoprotein</fullName>
    </recommendedName>
</protein>